<accession>E4YF83</accession>
<proteinExistence type="predicted"/>
<dbReference type="AlphaFoldDB" id="E4YF83"/>
<sequence length="25" mass="2683">TEQFGQVLLGNLQSLVTAHDLVGEN</sequence>
<organism evidence="1">
    <name type="scientific">Oikopleura dioica</name>
    <name type="common">Tunicate</name>
    <dbReference type="NCBI Taxonomy" id="34765"/>
    <lineage>
        <taxon>Eukaryota</taxon>
        <taxon>Metazoa</taxon>
        <taxon>Chordata</taxon>
        <taxon>Tunicata</taxon>
        <taxon>Appendicularia</taxon>
        <taxon>Copelata</taxon>
        <taxon>Oikopleuridae</taxon>
        <taxon>Oikopleura</taxon>
    </lineage>
</organism>
<protein>
    <submittedName>
        <fullName evidence="1">Uncharacterized protein</fullName>
    </submittedName>
</protein>
<dbReference type="EMBL" id="FN654480">
    <property type="protein sequence ID" value="CBY43802.1"/>
    <property type="molecule type" value="Genomic_DNA"/>
</dbReference>
<evidence type="ECO:0000313" key="1">
    <source>
        <dbReference type="EMBL" id="CBY43802.1"/>
    </source>
</evidence>
<reference evidence="1" key="1">
    <citation type="journal article" date="2010" name="Science">
        <title>Plasticity of animal genome architecture unmasked by rapid evolution of a pelagic tunicate.</title>
        <authorList>
            <person name="Denoeud F."/>
            <person name="Henriet S."/>
            <person name="Mungpakdee S."/>
            <person name="Aury J.M."/>
            <person name="Da Silva C."/>
            <person name="Brinkmann H."/>
            <person name="Mikhaleva J."/>
            <person name="Olsen L.C."/>
            <person name="Jubin C."/>
            <person name="Canestro C."/>
            <person name="Bouquet J.M."/>
            <person name="Danks G."/>
            <person name="Poulain J."/>
            <person name="Campsteijn C."/>
            <person name="Adamski M."/>
            <person name="Cross I."/>
            <person name="Yadetie F."/>
            <person name="Muffato M."/>
            <person name="Louis A."/>
            <person name="Butcher S."/>
            <person name="Tsagkogeorga G."/>
            <person name="Konrad A."/>
            <person name="Singh S."/>
            <person name="Jensen M.F."/>
            <person name="Cong E.H."/>
            <person name="Eikeseth-Otteraa H."/>
            <person name="Noel B."/>
            <person name="Anthouard V."/>
            <person name="Porcel B.M."/>
            <person name="Kachouri-Lafond R."/>
            <person name="Nishino A."/>
            <person name="Ugolini M."/>
            <person name="Chourrout P."/>
            <person name="Nishida H."/>
            <person name="Aasland R."/>
            <person name="Huzurbazar S."/>
            <person name="Westhof E."/>
            <person name="Delsuc F."/>
            <person name="Lehrach H."/>
            <person name="Reinhardt R."/>
            <person name="Weissenbach J."/>
            <person name="Roy S.W."/>
            <person name="Artiguenave F."/>
            <person name="Postlethwait J.H."/>
            <person name="Manak J.R."/>
            <person name="Thompson E.M."/>
            <person name="Jaillon O."/>
            <person name="Du Pasquier L."/>
            <person name="Boudinot P."/>
            <person name="Liberles D.A."/>
            <person name="Volff J.N."/>
            <person name="Philippe H."/>
            <person name="Lenhard B."/>
            <person name="Roest Crollius H."/>
            <person name="Wincker P."/>
            <person name="Chourrout D."/>
        </authorList>
    </citation>
    <scope>NUCLEOTIDE SEQUENCE [LARGE SCALE GENOMIC DNA]</scope>
</reference>
<dbReference type="Proteomes" id="UP000011014">
    <property type="component" value="Unassembled WGS sequence"/>
</dbReference>
<name>E4YF83_OIKDI</name>
<feature type="non-terminal residue" evidence="1">
    <location>
        <position position="1"/>
    </location>
</feature>
<gene>
    <name evidence="1" type="ORF">GSOID_T00024168001</name>
</gene>